<dbReference type="EMBL" id="JBBUTG010000040">
    <property type="protein sequence ID" value="MEK8034909.1"/>
    <property type="molecule type" value="Genomic_DNA"/>
</dbReference>
<accession>A0ABU9BYQ9</accession>
<dbReference type="SUPFAM" id="SSF55729">
    <property type="entry name" value="Acyl-CoA N-acyltransferases (Nat)"/>
    <property type="match status" value="1"/>
</dbReference>
<organism evidence="3 4">
    <name type="scientific">Ideonella lacteola</name>
    <dbReference type="NCBI Taxonomy" id="2984193"/>
    <lineage>
        <taxon>Bacteria</taxon>
        <taxon>Pseudomonadati</taxon>
        <taxon>Pseudomonadota</taxon>
        <taxon>Betaproteobacteria</taxon>
        <taxon>Burkholderiales</taxon>
        <taxon>Sphaerotilaceae</taxon>
        <taxon>Ideonella</taxon>
    </lineage>
</organism>
<dbReference type="Gene3D" id="3.40.630.30">
    <property type="match status" value="1"/>
</dbReference>
<keyword evidence="4" id="KW-1185">Reference proteome</keyword>
<dbReference type="RefSeq" id="WP_341429343.1">
    <property type="nucleotide sequence ID" value="NZ_JBBUTG010000040.1"/>
</dbReference>
<sequence>MSAAADLSFRPADEADLPQLYQCDPYSKVHESRQLELRRMVQQNSCLIAVAGSRPLGFAVLEYSFFGNGFIPLMCVATEHRGKGVGLALLRALELQCHTAKLFTSANASNGPAQRLFSRAGFTRSGIIENLDEGDPEFVYFKVLPTASQTANPSVKGTSRKRAAPYVER</sequence>
<dbReference type="InterPro" id="IPR016181">
    <property type="entry name" value="Acyl_CoA_acyltransferase"/>
</dbReference>
<feature type="domain" description="N-acetyltransferase" evidence="2">
    <location>
        <begin position="7"/>
        <end position="145"/>
    </location>
</feature>
<protein>
    <submittedName>
        <fullName evidence="3">GNAT family N-acetyltransferase</fullName>
    </submittedName>
</protein>
<dbReference type="InterPro" id="IPR000182">
    <property type="entry name" value="GNAT_dom"/>
</dbReference>
<dbReference type="Proteomes" id="UP001371218">
    <property type="component" value="Unassembled WGS sequence"/>
</dbReference>
<dbReference type="CDD" id="cd04301">
    <property type="entry name" value="NAT_SF"/>
    <property type="match status" value="1"/>
</dbReference>
<evidence type="ECO:0000259" key="2">
    <source>
        <dbReference type="PROSITE" id="PS51186"/>
    </source>
</evidence>
<reference evidence="3 4" key="1">
    <citation type="submission" date="2024-04" db="EMBL/GenBank/DDBJ databases">
        <title>Novel species of the genus Ideonella isolated from streams.</title>
        <authorList>
            <person name="Lu H."/>
        </authorList>
    </citation>
    <scope>NUCLEOTIDE SEQUENCE [LARGE SCALE GENOMIC DNA]</scope>
    <source>
        <strain evidence="3 4">DXS29W</strain>
    </source>
</reference>
<evidence type="ECO:0000313" key="4">
    <source>
        <dbReference type="Proteomes" id="UP001371218"/>
    </source>
</evidence>
<gene>
    <name evidence="3" type="ORF">AACH06_29185</name>
</gene>
<feature type="region of interest" description="Disordered" evidence="1">
    <location>
        <begin position="150"/>
        <end position="169"/>
    </location>
</feature>
<name>A0ABU9BYQ9_9BURK</name>
<dbReference type="PROSITE" id="PS51186">
    <property type="entry name" value="GNAT"/>
    <property type="match status" value="1"/>
</dbReference>
<dbReference type="Pfam" id="PF13508">
    <property type="entry name" value="Acetyltransf_7"/>
    <property type="match status" value="1"/>
</dbReference>
<comment type="caution">
    <text evidence="3">The sequence shown here is derived from an EMBL/GenBank/DDBJ whole genome shotgun (WGS) entry which is preliminary data.</text>
</comment>
<proteinExistence type="predicted"/>
<evidence type="ECO:0000313" key="3">
    <source>
        <dbReference type="EMBL" id="MEK8034909.1"/>
    </source>
</evidence>
<evidence type="ECO:0000256" key="1">
    <source>
        <dbReference type="SAM" id="MobiDB-lite"/>
    </source>
</evidence>